<reference evidence="2 3" key="1">
    <citation type="submission" date="2017-03" db="EMBL/GenBank/DDBJ databases">
        <title>An alternative strategy for trypanosome survival in the mammalian bloodstream revealed through genome and transcriptome analysis of the ubiquitous bovine parasite Trypanosoma (Megatrypanum) theileri.</title>
        <authorList>
            <person name="Kelly S."/>
            <person name="Ivens A."/>
            <person name="Mott A."/>
            <person name="O'Neill E."/>
            <person name="Emms D."/>
            <person name="Macleod O."/>
            <person name="Voorheis P."/>
            <person name="Matthews J."/>
            <person name="Matthews K."/>
            <person name="Carrington M."/>
        </authorList>
    </citation>
    <scope>NUCLEOTIDE SEQUENCE [LARGE SCALE GENOMIC DNA]</scope>
    <source>
        <strain evidence="2">Edinburgh</strain>
    </source>
</reference>
<name>A0A1X0NJP0_9TRYP</name>
<dbReference type="Proteomes" id="UP000192257">
    <property type="component" value="Unassembled WGS sequence"/>
</dbReference>
<dbReference type="GeneID" id="39989464"/>
<keyword evidence="3" id="KW-1185">Reference proteome</keyword>
<evidence type="ECO:0000256" key="1">
    <source>
        <dbReference type="SAM" id="MobiDB-lite"/>
    </source>
</evidence>
<feature type="compositionally biased region" description="Basic and acidic residues" evidence="1">
    <location>
        <begin position="218"/>
        <end position="230"/>
    </location>
</feature>
<protein>
    <submittedName>
        <fullName evidence="2">Putative casein kinase II, alpha chain</fullName>
    </submittedName>
</protein>
<dbReference type="RefSeq" id="XP_028879060.1">
    <property type="nucleotide sequence ID" value="XM_029029684.1"/>
</dbReference>
<evidence type="ECO:0000313" key="3">
    <source>
        <dbReference type="Proteomes" id="UP000192257"/>
    </source>
</evidence>
<sequence length="489" mass="54119">MSTTLLVTEEEKEVISVSSEALLHLAARLNGAVFSPHSIPTTTGTVNTTTITRPPTTTTTNINTSNINTSTNTSNMNISNPPFVTIEDGVGFVELLSEVVVHYATALKPTSETPQHLQPSLYREEISYSHSHHHSTNTTVEMRRSLRMKRMALRYLLFEVQPDLMATVLSILHAPHIMEEEDEMCRLFCRVLAFLQGVVLSCCIPSEETFESTQQQRKQKEEEVEKGEEMRDVGLPMEAIELAATTTDLLDRLGAVHIITGLLFDEYPTTVRLAAVQLLFVLLLRDGGAVAQTRNPYVRDSLTTAEHLSILLSVLSTTPSSSSSSVFFSSSSQSPLSFSPATGSTSCIMMMDKLVSLRLHAAACLRELANTHFIPLAQPEVLDVFRCIADTDVNGDLRALCIESLHVILQRNTSIACWANIPFKKELVAFCSRQLERESHPDALRATMCLVETLIVKDAILTSILVQTGNKDRVGRMFNNNNNNNNNNN</sequence>
<dbReference type="EMBL" id="NBCO01000039">
    <property type="protein sequence ID" value="ORC84994.1"/>
    <property type="molecule type" value="Genomic_DNA"/>
</dbReference>
<feature type="region of interest" description="Disordered" evidence="1">
    <location>
        <begin position="211"/>
        <end position="230"/>
    </location>
</feature>
<accession>A0A1X0NJP0</accession>
<feature type="region of interest" description="Disordered" evidence="1">
    <location>
        <begin position="44"/>
        <end position="68"/>
    </location>
</feature>
<dbReference type="AlphaFoldDB" id="A0A1X0NJP0"/>
<comment type="caution">
    <text evidence="2">The sequence shown here is derived from an EMBL/GenBank/DDBJ whole genome shotgun (WGS) entry which is preliminary data.</text>
</comment>
<keyword evidence="2" id="KW-0808">Transferase</keyword>
<dbReference type="InterPro" id="IPR016024">
    <property type="entry name" value="ARM-type_fold"/>
</dbReference>
<dbReference type="OrthoDB" id="10661737at2759"/>
<proteinExistence type="predicted"/>
<evidence type="ECO:0000313" key="2">
    <source>
        <dbReference type="EMBL" id="ORC84994.1"/>
    </source>
</evidence>
<keyword evidence="2" id="KW-0418">Kinase</keyword>
<dbReference type="SUPFAM" id="SSF48371">
    <property type="entry name" value="ARM repeat"/>
    <property type="match status" value="1"/>
</dbReference>
<gene>
    <name evidence="2" type="ORF">TM35_000391680</name>
</gene>
<dbReference type="VEuPathDB" id="TriTrypDB:TM35_000391680"/>
<feature type="non-terminal residue" evidence="2">
    <location>
        <position position="489"/>
    </location>
</feature>
<organism evidence="2 3">
    <name type="scientific">Trypanosoma theileri</name>
    <dbReference type="NCBI Taxonomy" id="67003"/>
    <lineage>
        <taxon>Eukaryota</taxon>
        <taxon>Discoba</taxon>
        <taxon>Euglenozoa</taxon>
        <taxon>Kinetoplastea</taxon>
        <taxon>Metakinetoplastina</taxon>
        <taxon>Trypanosomatida</taxon>
        <taxon>Trypanosomatidae</taxon>
        <taxon>Trypanosoma</taxon>
    </lineage>
</organism>
<dbReference type="GO" id="GO:0016301">
    <property type="term" value="F:kinase activity"/>
    <property type="evidence" value="ECO:0007669"/>
    <property type="project" value="UniProtKB-KW"/>
</dbReference>